<gene>
    <name evidence="1" type="ORF">RRG08_008359</name>
</gene>
<organism evidence="1 2">
    <name type="scientific">Elysia crispata</name>
    <name type="common">lettuce slug</name>
    <dbReference type="NCBI Taxonomy" id="231223"/>
    <lineage>
        <taxon>Eukaryota</taxon>
        <taxon>Metazoa</taxon>
        <taxon>Spiralia</taxon>
        <taxon>Lophotrochozoa</taxon>
        <taxon>Mollusca</taxon>
        <taxon>Gastropoda</taxon>
        <taxon>Heterobranchia</taxon>
        <taxon>Euthyneura</taxon>
        <taxon>Panpulmonata</taxon>
        <taxon>Sacoglossa</taxon>
        <taxon>Placobranchoidea</taxon>
        <taxon>Plakobranchidae</taxon>
        <taxon>Elysia</taxon>
    </lineage>
</organism>
<accession>A0AAE0YW92</accession>
<dbReference type="EMBL" id="JAWDGP010005367">
    <property type="protein sequence ID" value="KAK3757422.1"/>
    <property type="molecule type" value="Genomic_DNA"/>
</dbReference>
<name>A0AAE0YW92_9GAST</name>
<evidence type="ECO:0000313" key="2">
    <source>
        <dbReference type="Proteomes" id="UP001283361"/>
    </source>
</evidence>
<keyword evidence="2" id="KW-1185">Reference proteome</keyword>
<dbReference type="Proteomes" id="UP001283361">
    <property type="component" value="Unassembled WGS sequence"/>
</dbReference>
<protein>
    <submittedName>
        <fullName evidence="1">Uncharacterized protein</fullName>
    </submittedName>
</protein>
<evidence type="ECO:0000313" key="1">
    <source>
        <dbReference type="EMBL" id="KAK3757422.1"/>
    </source>
</evidence>
<dbReference type="AlphaFoldDB" id="A0AAE0YW92"/>
<reference evidence="1" key="1">
    <citation type="journal article" date="2023" name="G3 (Bethesda)">
        <title>A reference genome for the long-term kleptoplast-retaining sea slug Elysia crispata morphotype clarki.</title>
        <authorList>
            <person name="Eastman K.E."/>
            <person name="Pendleton A.L."/>
            <person name="Shaikh M.A."/>
            <person name="Suttiyut T."/>
            <person name="Ogas R."/>
            <person name="Tomko P."/>
            <person name="Gavelis G."/>
            <person name="Widhalm J.R."/>
            <person name="Wisecaver J.H."/>
        </authorList>
    </citation>
    <scope>NUCLEOTIDE SEQUENCE</scope>
    <source>
        <strain evidence="1">ECLA1</strain>
    </source>
</reference>
<proteinExistence type="predicted"/>
<sequence length="129" mass="14296">MSHDFNSGAGWALLDSRTGTLTYPVCPNFDSRVPMHDERLTKPDSCYDIIGKVSVSDVETPACGPEGQATLDNRVGKCAYHAELIALYHFSGFQRAAGSSRFRSRIGLFRALPRWVRDAGFREDLKVGE</sequence>
<comment type="caution">
    <text evidence="1">The sequence shown here is derived from an EMBL/GenBank/DDBJ whole genome shotgun (WGS) entry which is preliminary data.</text>
</comment>